<gene>
    <name evidence="1" type="ORF">ZIOFF_042481</name>
</gene>
<proteinExistence type="predicted"/>
<dbReference type="InterPro" id="IPR029058">
    <property type="entry name" value="AB_hydrolase_fold"/>
</dbReference>
<dbReference type="EMBL" id="JACMSC010000012">
    <property type="protein sequence ID" value="KAG6494720.1"/>
    <property type="molecule type" value="Genomic_DNA"/>
</dbReference>
<organism evidence="1 2">
    <name type="scientific">Zingiber officinale</name>
    <name type="common">Ginger</name>
    <name type="synonym">Amomum zingiber</name>
    <dbReference type="NCBI Taxonomy" id="94328"/>
    <lineage>
        <taxon>Eukaryota</taxon>
        <taxon>Viridiplantae</taxon>
        <taxon>Streptophyta</taxon>
        <taxon>Embryophyta</taxon>
        <taxon>Tracheophyta</taxon>
        <taxon>Spermatophyta</taxon>
        <taxon>Magnoliopsida</taxon>
        <taxon>Liliopsida</taxon>
        <taxon>Zingiberales</taxon>
        <taxon>Zingiberaceae</taxon>
        <taxon>Zingiber</taxon>
    </lineage>
</organism>
<dbReference type="Proteomes" id="UP000734854">
    <property type="component" value="Unassembled WGS sequence"/>
</dbReference>
<dbReference type="Gene3D" id="3.40.50.1820">
    <property type="entry name" value="alpha/beta hydrolase"/>
    <property type="match status" value="1"/>
</dbReference>
<accession>A0A8J5FRQ5</accession>
<evidence type="ECO:0000313" key="2">
    <source>
        <dbReference type="Proteomes" id="UP000734854"/>
    </source>
</evidence>
<keyword evidence="2" id="KW-1185">Reference proteome</keyword>
<protein>
    <submittedName>
        <fullName evidence="1">Uncharacterized protein</fullName>
    </submittedName>
</protein>
<reference evidence="1 2" key="1">
    <citation type="submission" date="2020-08" db="EMBL/GenBank/DDBJ databases">
        <title>Plant Genome Project.</title>
        <authorList>
            <person name="Zhang R.-G."/>
        </authorList>
    </citation>
    <scope>NUCLEOTIDE SEQUENCE [LARGE SCALE GENOMIC DNA]</scope>
    <source>
        <tissue evidence="1">Rhizome</tissue>
    </source>
</reference>
<comment type="caution">
    <text evidence="1">The sequence shown here is derived from an EMBL/GenBank/DDBJ whole genome shotgun (WGS) entry which is preliminary data.</text>
</comment>
<dbReference type="AlphaFoldDB" id="A0A8J5FRQ5"/>
<name>A0A8J5FRQ5_ZINOF</name>
<sequence>MCRRAKNRGAVAYGKSGYRRGKMIDGGKEEILCIAGIPRRANIGRSWMCVLLGVSFGANIVDFVARNAVDAVKLIESVKIVAQVLMYPFFAGTVPTHFELKLAG</sequence>
<evidence type="ECO:0000313" key="1">
    <source>
        <dbReference type="EMBL" id="KAG6494720.1"/>
    </source>
</evidence>